<evidence type="ECO:0000256" key="4">
    <source>
        <dbReference type="SAM" id="Phobius"/>
    </source>
</evidence>
<evidence type="ECO:0000256" key="1">
    <source>
        <dbReference type="ARBA" id="ARBA00023015"/>
    </source>
</evidence>
<dbReference type="PRINTS" id="PR00032">
    <property type="entry name" value="HTHARAC"/>
</dbReference>
<evidence type="ECO:0000256" key="3">
    <source>
        <dbReference type="ARBA" id="ARBA00023163"/>
    </source>
</evidence>
<gene>
    <name evidence="6" type="ORF">FF125_06525</name>
</gene>
<dbReference type="GO" id="GO:0043565">
    <property type="term" value="F:sequence-specific DNA binding"/>
    <property type="evidence" value="ECO:0007669"/>
    <property type="project" value="InterPro"/>
</dbReference>
<keyword evidence="4" id="KW-0812">Transmembrane</keyword>
<proteinExistence type="predicted"/>
<keyword evidence="4" id="KW-0472">Membrane</keyword>
<dbReference type="InterPro" id="IPR018062">
    <property type="entry name" value="HTH_AraC-typ_CS"/>
</dbReference>
<keyword evidence="4" id="KW-1133">Transmembrane helix</keyword>
<dbReference type="SUPFAM" id="SSF46689">
    <property type="entry name" value="Homeodomain-like"/>
    <property type="match status" value="1"/>
</dbReference>
<feature type="domain" description="HTH araC/xylS-type" evidence="5">
    <location>
        <begin position="278"/>
        <end position="382"/>
    </location>
</feature>
<dbReference type="InterPro" id="IPR018060">
    <property type="entry name" value="HTH_AraC"/>
</dbReference>
<evidence type="ECO:0000313" key="6">
    <source>
        <dbReference type="EMBL" id="QCX38099.1"/>
    </source>
</evidence>
<evidence type="ECO:0000259" key="5">
    <source>
        <dbReference type="PROSITE" id="PS01124"/>
    </source>
</evidence>
<feature type="transmembrane region" description="Helical" evidence="4">
    <location>
        <begin position="184"/>
        <end position="202"/>
    </location>
</feature>
<protein>
    <submittedName>
        <fullName evidence="6">Helix-turn-helix transcriptional regulator</fullName>
    </submittedName>
</protein>
<feature type="transmembrane region" description="Helical" evidence="4">
    <location>
        <begin position="100"/>
        <end position="122"/>
    </location>
</feature>
<keyword evidence="3" id="KW-0804">Transcription</keyword>
<dbReference type="PANTHER" id="PTHR43280:SF29">
    <property type="entry name" value="ARAC-FAMILY TRANSCRIPTIONAL REGULATOR"/>
    <property type="match status" value="1"/>
</dbReference>
<evidence type="ECO:0000313" key="7">
    <source>
        <dbReference type="Proteomes" id="UP000306229"/>
    </source>
</evidence>
<dbReference type="Proteomes" id="UP000306229">
    <property type="component" value="Chromosome"/>
</dbReference>
<dbReference type="SMART" id="SM00342">
    <property type="entry name" value="HTH_ARAC"/>
    <property type="match status" value="1"/>
</dbReference>
<keyword evidence="1" id="KW-0805">Transcription regulation</keyword>
<feature type="transmembrane region" description="Helical" evidence="4">
    <location>
        <begin position="38"/>
        <end position="58"/>
    </location>
</feature>
<keyword evidence="2" id="KW-0238">DNA-binding</keyword>
<name>A0A5B7TMQ4_9FLAO</name>
<dbReference type="Pfam" id="PF12833">
    <property type="entry name" value="HTH_18"/>
    <property type="match status" value="1"/>
</dbReference>
<organism evidence="6 7">
    <name type="scientific">Aureibaculum algae</name>
    <dbReference type="NCBI Taxonomy" id="2584122"/>
    <lineage>
        <taxon>Bacteria</taxon>
        <taxon>Pseudomonadati</taxon>
        <taxon>Bacteroidota</taxon>
        <taxon>Flavobacteriia</taxon>
        <taxon>Flavobacteriales</taxon>
        <taxon>Flavobacteriaceae</taxon>
        <taxon>Aureibaculum</taxon>
    </lineage>
</organism>
<dbReference type="PROSITE" id="PS00041">
    <property type="entry name" value="HTH_ARAC_FAMILY_1"/>
    <property type="match status" value="1"/>
</dbReference>
<keyword evidence="7" id="KW-1185">Reference proteome</keyword>
<sequence length="389" mass="46060">MQSNGFNLLNILLIAGVIQGFLFNIITFFKNKLSNKAILFLNLTVFFLSANNLQAWLINKNFISSNFYIKYMQIPWYFFLVPMFYLFLINYLKFNKRYKFFLVFSIVLFAVAVITRLVLLIYLNTHDYSQVYIDGFINQYNLIEETVIFVYSISIFYYSVYIIFTYKKELLYILNFDNLNWIKFFLFFSMGLVLLWIIALYKSHELSKFNPSKYYDPIRISISILIYWLGYHGTNQLRFVNNRIFIRNQIRSRIAVNQPVKIRNEDGVDDKKQQAQFIEIDSYINNTKKFTDAKLSLESLAEELKISTSFLSSIINKGNKTSFTDYINDYRVNQAKELLKDVEYANYKILSIGMESGFNSKSTFYSAFKKHTGITPVQYKKSVLNFDEQ</sequence>
<dbReference type="InterPro" id="IPR020449">
    <property type="entry name" value="Tscrpt_reg_AraC-type_HTH"/>
</dbReference>
<dbReference type="EMBL" id="CP040749">
    <property type="protein sequence ID" value="QCX38099.1"/>
    <property type="molecule type" value="Genomic_DNA"/>
</dbReference>
<feature type="transmembrane region" description="Helical" evidence="4">
    <location>
        <begin position="214"/>
        <end position="231"/>
    </location>
</feature>
<dbReference type="PANTHER" id="PTHR43280">
    <property type="entry name" value="ARAC-FAMILY TRANSCRIPTIONAL REGULATOR"/>
    <property type="match status" value="1"/>
</dbReference>
<dbReference type="OrthoDB" id="6283866at2"/>
<evidence type="ECO:0000256" key="2">
    <source>
        <dbReference type="ARBA" id="ARBA00023125"/>
    </source>
</evidence>
<feature type="transmembrane region" description="Helical" evidence="4">
    <location>
        <begin position="6"/>
        <end position="26"/>
    </location>
</feature>
<dbReference type="InterPro" id="IPR009057">
    <property type="entry name" value="Homeodomain-like_sf"/>
</dbReference>
<dbReference type="AlphaFoldDB" id="A0A5B7TMQ4"/>
<dbReference type="PROSITE" id="PS01124">
    <property type="entry name" value="HTH_ARAC_FAMILY_2"/>
    <property type="match status" value="1"/>
</dbReference>
<dbReference type="GO" id="GO:0003700">
    <property type="term" value="F:DNA-binding transcription factor activity"/>
    <property type="evidence" value="ECO:0007669"/>
    <property type="project" value="InterPro"/>
</dbReference>
<reference evidence="6 7" key="1">
    <citation type="submission" date="2019-05" db="EMBL/GenBank/DDBJ databases">
        <title>Algicella ahnfeltiae gen. nov., sp. nov., a novel marine bacterium of the family Flavobacteriaceae isolated from a red alga.</title>
        <authorList>
            <person name="Nedashkovskaya O.I."/>
            <person name="Kukhlevskiy A.D."/>
            <person name="Kim S.-G."/>
            <person name="Zhukova N.V."/>
            <person name="Mikhailov V.V."/>
        </authorList>
    </citation>
    <scope>NUCLEOTIDE SEQUENCE [LARGE SCALE GENOMIC DNA]</scope>
    <source>
        <strain evidence="6 7">10Alg115</strain>
    </source>
</reference>
<feature type="transmembrane region" description="Helical" evidence="4">
    <location>
        <begin position="74"/>
        <end position="93"/>
    </location>
</feature>
<dbReference type="Gene3D" id="1.10.10.60">
    <property type="entry name" value="Homeodomain-like"/>
    <property type="match status" value="2"/>
</dbReference>
<accession>A0A5B7TMQ4</accession>
<feature type="transmembrane region" description="Helical" evidence="4">
    <location>
        <begin position="142"/>
        <end position="164"/>
    </location>
</feature>
<dbReference type="KEGG" id="fbe:FF125_06525"/>